<dbReference type="GO" id="GO:0035267">
    <property type="term" value="C:NuA4 histone acetyltransferase complex"/>
    <property type="evidence" value="ECO:0007669"/>
    <property type="project" value="InterPro"/>
</dbReference>
<feature type="domain" description="Myb-like" evidence="3">
    <location>
        <begin position="1057"/>
        <end position="1109"/>
    </location>
</feature>
<feature type="region of interest" description="Disordered" evidence="2">
    <location>
        <begin position="1850"/>
        <end position="1951"/>
    </location>
</feature>
<dbReference type="PANTHER" id="PTHR46774">
    <property type="entry name" value="CHROMATIN MODIFICATION-RELATED PROTEIN EAF1 A-RELATED"/>
    <property type="match status" value="1"/>
</dbReference>
<feature type="compositionally biased region" description="Polar residues" evidence="2">
    <location>
        <begin position="1484"/>
        <end position="1496"/>
    </location>
</feature>
<feature type="domain" description="HSA" evidence="4">
    <location>
        <begin position="583"/>
        <end position="658"/>
    </location>
</feature>
<dbReference type="PANTHER" id="PTHR46774:SF3">
    <property type="entry name" value="CHROMATIN MODIFICATION-RELATED PROTEIN EAF1 A-RELATED"/>
    <property type="match status" value="1"/>
</dbReference>
<keyword evidence="1" id="KW-0156">Chromatin regulator</keyword>
<feature type="region of interest" description="Disordered" evidence="2">
    <location>
        <begin position="914"/>
        <end position="948"/>
    </location>
</feature>
<dbReference type="InterPro" id="IPR001005">
    <property type="entry name" value="SANT/Myb"/>
</dbReference>
<feature type="compositionally biased region" description="Polar residues" evidence="2">
    <location>
        <begin position="1587"/>
        <end position="1602"/>
    </location>
</feature>
<feature type="compositionally biased region" description="Low complexity" evidence="2">
    <location>
        <begin position="1565"/>
        <end position="1576"/>
    </location>
</feature>
<dbReference type="SMART" id="SM00717">
    <property type="entry name" value="SANT"/>
    <property type="match status" value="1"/>
</dbReference>
<feature type="region of interest" description="Disordered" evidence="2">
    <location>
        <begin position="1694"/>
        <end position="1719"/>
    </location>
</feature>
<evidence type="ECO:0008006" key="7">
    <source>
        <dbReference type="Google" id="ProtNLM"/>
    </source>
</evidence>
<evidence type="ECO:0000256" key="1">
    <source>
        <dbReference type="ARBA" id="ARBA00022853"/>
    </source>
</evidence>
<dbReference type="CDD" id="cd00167">
    <property type="entry name" value="SANT"/>
    <property type="match status" value="1"/>
</dbReference>
<feature type="compositionally biased region" description="Basic and acidic residues" evidence="2">
    <location>
        <begin position="378"/>
        <end position="388"/>
    </location>
</feature>
<evidence type="ECO:0000256" key="2">
    <source>
        <dbReference type="SAM" id="MobiDB-lite"/>
    </source>
</evidence>
<feature type="region of interest" description="Disordered" evidence="2">
    <location>
        <begin position="1451"/>
        <end position="1632"/>
    </location>
</feature>
<dbReference type="InterPro" id="IPR044798">
    <property type="entry name" value="EAF1A/B"/>
</dbReference>
<evidence type="ECO:0000313" key="6">
    <source>
        <dbReference type="Proteomes" id="UP000657918"/>
    </source>
</evidence>
<dbReference type="InterPro" id="IPR014012">
    <property type="entry name" value="HSA_dom"/>
</dbReference>
<feature type="region of interest" description="Disordered" evidence="2">
    <location>
        <begin position="359"/>
        <end position="391"/>
    </location>
</feature>
<accession>A0A835JGD2</accession>
<dbReference type="Pfam" id="PF07529">
    <property type="entry name" value="HSA"/>
    <property type="match status" value="1"/>
</dbReference>
<feature type="compositionally biased region" description="Pro residues" evidence="2">
    <location>
        <begin position="1545"/>
        <end position="1564"/>
    </location>
</feature>
<evidence type="ECO:0000259" key="3">
    <source>
        <dbReference type="PROSITE" id="PS50090"/>
    </source>
</evidence>
<feature type="compositionally biased region" description="Polar residues" evidence="2">
    <location>
        <begin position="150"/>
        <end position="169"/>
    </location>
</feature>
<feature type="region of interest" description="Disordered" evidence="2">
    <location>
        <begin position="103"/>
        <end position="217"/>
    </location>
</feature>
<feature type="region of interest" description="Disordered" evidence="2">
    <location>
        <begin position="1800"/>
        <end position="1823"/>
    </location>
</feature>
<comment type="caution">
    <text evidence="5">The sequence shown here is derived from an EMBL/GenBank/DDBJ whole genome shotgun (WGS) entry which is preliminary data.</text>
</comment>
<dbReference type="Pfam" id="PF13921">
    <property type="entry name" value="Myb_DNA-bind_6"/>
    <property type="match status" value="1"/>
</dbReference>
<organism evidence="5 6">
    <name type="scientific">Salix dunnii</name>
    <dbReference type="NCBI Taxonomy" id="1413687"/>
    <lineage>
        <taxon>Eukaryota</taxon>
        <taxon>Viridiplantae</taxon>
        <taxon>Streptophyta</taxon>
        <taxon>Embryophyta</taxon>
        <taxon>Tracheophyta</taxon>
        <taxon>Spermatophyta</taxon>
        <taxon>Magnoliopsida</taxon>
        <taxon>eudicotyledons</taxon>
        <taxon>Gunneridae</taxon>
        <taxon>Pentapetalae</taxon>
        <taxon>rosids</taxon>
        <taxon>fabids</taxon>
        <taxon>Malpighiales</taxon>
        <taxon>Salicaceae</taxon>
        <taxon>Saliceae</taxon>
        <taxon>Salix</taxon>
    </lineage>
</organism>
<feature type="compositionally biased region" description="Polar residues" evidence="2">
    <location>
        <begin position="1528"/>
        <end position="1544"/>
    </location>
</feature>
<dbReference type="PROSITE" id="PS50090">
    <property type="entry name" value="MYB_LIKE"/>
    <property type="match status" value="1"/>
</dbReference>
<keyword evidence="6" id="KW-1185">Reference proteome</keyword>
<reference evidence="5 6" key="1">
    <citation type="submission" date="2020-10" db="EMBL/GenBank/DDBJ databases">
        <title>Plant Genome Project.</title>
        <authorList>
            <person name="Zhang R.-G."/>
        </authorList>
    </citation>
    <scope>NUCLEOTIDE SEQUENCE [LARGE SCALE GENOMIC DNA]</scope>
    <source>
        <strain evidence="5">FAFU-HL-1</strain>
        <tissue evidence="5">Leaf</tissue>
    </source>
</reference>
<feature type="region of interest" description="Disordered" evidence="2">
    <location>
        <begin position="865"/>
        <end position="892"/>
    </location>
</feature>
<evidence type="ECO:0000259" key="4">
    <source>
        <dbReference type="PROSITE" id="PS51204"/>
    </source>
</evidence>
<dbReference type="PROSITE" id="PS51204">
    <property type="entry name" value="HSA"/>
    <property type="match status" value="1"/>
</dbReference>
<feature type="compositionally biased region" description="Polar residues" evidence="2">
    <location>
        <begin position="927"/>
        <end position="948"/>
    </location>
</feature>
<dbReference type="EMBL" id="JADGMS010000014">
    <property type="protein sequence ID" value="KAF9669748.1"/>
    <property type="molecule type" value="Genomic_DNA"/>
</dbReference>
<protein>
    <recommendedName>
        <fullName evidence="7">Chromatin modification-related protein EAF1 B-like</fullName>
    </recommendedName>
</protein>
<name>A0A835JGD2_9ROSI</name>
<feature type="compositionally biased region" description="Polar residues" evidence="2">
    <location>
        <begin position="1803"/>
        <end position="1823"/>
    </location>
</feature>
<gene>
    <name evidence="5" type="ORF">SADUNF_Sadunf14G0139700</name>
</gene>
<feature type="compositionally biased region" description="Low complexity" evidence="2">
    <location>
        <begin position="1606"/>
        <end position="1630"/>
    </location>
</feature>
<sequence>MHGCGSGSAPLVNAEVDSMGGVVDGGVGIGIETSPRIAAIEKAQAELRQEYDVREERRRELEFLEKGGNPLDFKFLNAASVSVQSTSFTDHHVEQFVTSEAKGSFPLTTSPHGDSVESSGRPGATAVYEPNSADNFDGENELLKVERKPTNPNRRNKVTQSEQSSQMDGTHNAKESEDSAIFRPYARRNRSRPNRDCARSGSTDIVQSSVDHGSSLPVRGVARDVKGLVTETDNHKNQNIASVSNPKSLASNGMVSQIEVSNTRSNMELDCVQALKTVANLPVDRLDVTESNVLRDNQHDQLSEADTENGTINIASKECDHDGGREQVSSVGPEGLPCAESAKTEKETGLVLLNGFSDLKKDGNEGQNGNTTIGTKGFDSESSQKSKSLDVNNDSDLCANYRNDDNNEILFKELSKFEGTQSLLSGNIGNETKEAKSIEHVTAINDGSVHQNYSGNDSTVKSEEEMRSCSHPQNEVKCHNLEGVEQADHGAPEADIKAGKMLADGSNSNRENIYPSGHHVSIDPSFQELPNLILSEKKSSAALDPQSCSNTHLKLVDKAHEDSVLEEARTIEAKRKRIAELSVGTVPSEIHWKSHWDFVLEEMAWLANDFAQERLWKMTAASQICRRVAFTSRLRVEEQHQHLKLKKVAYSLAKAVMQFWHSAEVYLSNSCQNFGLKNAKHESRMFDGNEFSVNNFGEIDKVVCKELEIKKPAKNIAHAIGGYALRFLKYNSSPVASLQEVPATPERIADLGMMDISEDDHLTEESLFYAVSSAAMALYRLSIESHIMQSEKTHNSMQEEVDTSMYDTPADFGCHDIAYDDEDGDTCAYYIHGVFEGSKQGKHDQKKWKNFTKSPSARSYDLGIDSPYGHRATGPQQNVLKGKRPANNLNIGSIPTKRMRTASRQRFTSPFTAGITGVLPQAPMKTDASSGDTNSFQDDQSTLHGGSQIQKSVEVESAADFERQLPYDYAETSAKPKKKKKAKHLGSAYEQGWQLDSTVHNDQTENFRKRSESHHFDSNGTSGLYEQHTAKKPKIMKQLLDNAFDSMMSAGQPGFGSPWSLFEDQALVVLVHDMGPNWELISDAINSTIQFKCIFRKPRECKERHKILMDKGAGDGADSAEDSGSSQSYPSTLPGIPKGSARQLFQHLQGPMQEDTLKSHFEKIILIGKKYLYKRSQNENQDPKQIAAIHNSHGLALSQVCPNLNGGVLMPLDLCDPSASNPDVLPIVYQGSYASNLVMPNQGAVASMLPGSGASSSLQGSSGMALASNSSSPFGPLKAPLRDGRYHVPRTSLPVDEQQRMQHYNQMLSNRNLQQSNLSVSGALSGADHGVRMLPDGNGMGLMPGMNRCMPLPRPGFQGIASPPMLNPGNLLSPNMVGMPSPVNMHSGTGSGQGNSMRPREAMHYMRLGPNPENQRQMKVPELPIQVTQGNNQGIPAFNGLRSAFANQMGTTPVQTYPGHPQQQHQISAQQSNMLSNPHHPNLHGSNHTTSSQKQTYAMRLAKERKMQQRLLQQQQHAASSALMPHAQHQSQLPITSSMQNSSQIPPPTASQPVSLPPITPPSPMTSVSLQQQQQQKHNMLHHAVSRNPQIGSSGLTNQMGKQRQRQPQQFQQSGVHHPQQQQHSQSPQQAKLLKGMGRGNMAVHQNLSIDHSPVNGLSVPPGNQGAEKGEQIMHLMQGQGLYSGTGLIPIQSSKPLVSSQSPNHSQPQQKLYSGSTNPLSLQQMPSHLDNIVHGQVQPVSSGQTQTATHQNTPVMVPSNQHLQPHLQPHQKQLSQPQPAVQRMLQLNCQVNPDLATKPENVQGHTDQQTSNISRAGTRTSTVMNHGCNDTANVTPVISSASVIQWKSSEPHLHDSGIENSASEGGAIGSPPLTCATVSEPAVSQGSVHRQLSGGLPMNGHNGGAQWLHKQPRQSTALPPPCQQLLQPQEQLSQQEQQQSPQQLPPQQLSQQQTHLQSFWKQSVPLGLGLHALMAAVYRKQNFLILSAGHCKMRGGGLSFAYSSFGKMETDIEVSACIIIQFQSKLVALIVMGKAFQKFCEYTACGQ</sequence>
<feature type="compositionally biased region" description="Polar residues" evidence="2">
    <location>
        <begin position="200"/>
        <end position="212"/>
    </location>
</feature>
<proteinExistence type="predicted"/>
<feature type="compositionally biased region" description="Low complexity" evidence="2">
    <location>
        <begin position="1462"/>
        <end position="1471"/>
    </location>
</feature>
<feature type="compositionally biased region" description="Low complexity" evidence="2">
    <location>
        <begin position="1923"/>
        <end position="1951"/>
    </location>
</feature>
<dbReference type="Proteomes" id="UP000657918">
    <property type="component" value="Unassembled WGS sequence"/>
</dbReference>
<evidence type="ECO:0000313" key="5">
    <source>
        <dbReference type="EMBL" id="KAF9669748.1"/>
    </source>
</evidence>
<dbReference type="SMART" id="SM00573">
    <property type="entry name" value="HSA"/>
    <property type="match status" value="1"/>
</dbReference>
<dbReference type="OrthoDB" id="372624at2759"/>
<feature type="compositionally biased region" description="Polar residues" evidence="2">
    <location>
        <begin position="365"/>
        <end position="377"/>
    </location>
</feature>
<feature type="compositionally biased region" description="Polar residues" evidence="2">
    <location>
        <begin position="106"/>
        <end position="118"/>
    </location>
</feature>
<feature type="region of interest" description="Disordered" evidence="2">
    <location>
        <begin position="1112"/>
        <end position="1133"/>
    </location>
</feature>
<dbReference type="GO" id="GO:0006325">
    <property type="term" value="P:chromatin organization"/>
    <property type="evidence" value="ECO:0007669"/>
    <property type="project" value="UniProtKB-KW"/>
</dbReference>
<feature type="compositionally biased region" description="Low complexity" evidence="2">
    <location>
        <begin position="1699"/>
        <end position="1710"/>
    </location>
</feature>